<evidence type="ECO:0000313" key="2">
    <source>
        <dbReference type="EMBL" id="MDQ9071324.1"/>
    </source>
</evidence>
<dbReference type="Proteomes" id="UP001243195">
    <property type="component" value="Unassembled WGS sequence"/>
</dbReference>
<reference evidence="2" key="1">
    <citation type="submission" date="2023-08" db="EMBL/GenBank/DDBJ databases">
        <title>Emergence of clinically-relevant ST2 carbapenem-resistant Acinetobacter baumannii strains in hospital sewages in Zhejiang, East of China.</title>
        <authorList>
            <person name="Kaichao C."/>
            <person name="Zhang R."/>
        </authorList>
    </citation>
    <scope>NUCLEOTIDE SEQUENCE</scope>
    <source>
        <strain evidence="2">M-SY-60</strain>
    </source>
</reference>
<accession>A0AAW8JFU0</accession>
<dbReference type="InterPro" id="IPR037401">
    <property type="entry name" value="SnoaL-like"/>
</dbReference>
<evidence type="ECO:0000259" key="1">
    <source>
        <dbReference type="Pfam" id="PF12680"/>
    </source>
</evidence>
<gene>
    <name evidence="2" type="ORF">RFH51_07640</name>
</gene>
<dbReference type="RefSeq" id="WP_308955682.1">
    <property type="nucleotide sequence ID" value="NZ_DAMBEH010000060.1"/>
</dbReference>
<dbReference type="Pfam" id="PF12680">
    <property type="entry name" value="SnoaL_2"/>
    <property type="match status" value="1"/>
</dbReference>
<sequence>MNQIELNKTQAKRFLEYLAKTDFDNLRQLLADQMQYILPGKSPLATHLTSAAELSDFLHSAFSGKVAQAKFEILNITAEDNRVAVEATGLFEFKNGLIYENIYHFLFHFNDLNKITQLTEHMDSYHATKLFVGGE</sequence>
<organism evidence="2 3">
    <name type="scientific">Acinetobacter gerneri</name>
    <dbReference type="NCBI Taxonomy" id="202952"/>
    <lineage>
        <taxon>Bacteria</taxon>
        <taxon>Pseudomonadati</taxon>
        <taxon>Pseudomonadota</taxon>
        <taxon>Gammaproteobacteria</taxon>
        <taxon>Moraxellales</taxon>
        <taxon>Moraxellaceae</taxon>
        <taxon>Acinetobacter</taxon>
    </lineage>
</organism>
<dbReference type="SUPFAM" id="SSF54427">
    <property type="entry name" value="NTF2-like"/>
    <property type="match status" value="1"/>
</dbReference>
<protein>
    <submittedName>
        <fullName evidence="2">Nuclear transport factor 2 family protein</fullName>
    </submittedName>
</protein>
<name>A0AAW8JFU0_9GAMM</name>
<dbReference type="InterPro" id="IPR032710">
    <property type="entry name" value="NTF2-like_dom_sf"/>
</dbReference>
<dbReference type="Gene3D" id="3.10.450.50">
    <property type="match status" value="1"/>
</dbReference>
<dbReference type="AlphaFoldDB" id="A0AAW8JFU0"/>
<dbReference type="EMBL" id="JAVIDA010000007">
    <property type="protein sequence ID" value="MDQ9071324.1"/>
    <property type="molecule type" value="Genomic_DNA"/>
</dbReference>
<evidence type="ECO:0000313" key="3">
    <source>
        <dbReference type="Proteomes" id="UP001243195"/>
    </source>
</evidence>
<proteinExistence type="predicted"/>
<feature type="domain" description="SnoaL-like" evidence="1">
    <location>
        <begin position="12"/>
        <end position="116"/>
    </location>
</feature>
<comment type="caution">
    <text evidence="2">The sequence shown here is derived from an EMBL/GenBank/DDBJ whole genome shotgun (WGS) entry which is preliminary data.</text>
</comment>